<dbReference type="InterPro" id="IPR003961">
    <property type="entry name" value="FN3_dom"/>
</dbReference>
<gene>
    <name evidence="1" type="ORF">NTEN_LOCUS23408</name>
</gene>
<dbReference type="PANTHER" id="PTHR14234:SF19">
    <property type="entry name" value="RIM-BINDING PROTEIN, ISOFORM F"/>
    <property type="match status" value="1"/>
</dbReference>
<evidence type="ECO:0000313" key="2">
    <source>
        <dbReference type="Proteomes" id="UP000479000"/>
    </source>
</evidence>
<organism evidence="1 2">
    <name type="scientific">Nesidiocoris tenuis</name>
    <dbReference type="NCBI Taxonomy" id="355587"/>
    <lineage>
        <taxon>Eukaryota</taxon>
        <taxon>Metazoa</taxon>
        <taxon>Ecdysozoa</taxon>
        <taxon>Arthropoda</taxon>
        <taxon>Hexapoda</taxon>
        <taxon>Insecta</taxon>
        <taxon>Pterygota</taxon>
        <taxon>Neoptera</taxon>
        <taxon>Paraneoptera</taxon>
        <taxon>Hemiptera</taxon>
        <taxon>Heteroptera</taxon>
        <taxon>Panheteroptera</taxon>
        <taxon>Cimicomorpha</taxon>
        <taxon>Miridae</taxon>
        <taxon>Dicyphina</taxon>
        <taxon>Nesidiocoris</taxon>
    </lineage>
</organism>
<dbReference type="GO" id="GO:0007274">
    <property type="term" value="P:neuromuscular synaptic transmission"/>
    <property type="evidence" value="ECO:0007669"/>
    <property type="project" value="TreeGrafter"/>
</dbReference>
<dbReference type="EMBL" id="CADCXU010034460">
    <property type="protein sequence ID" value="CAB0019723.1"/>
    <property type="molecule type" value="Genomic_DNA"/>
</dbReference>
<dbReference type="GO" id="GO:0045202">
    <property type="term" value="C:synapse"/>
    <property type="evidence" value="ECO:0007669"/>
    <property type="project" value="GOC"/>
</dbReference>
<accession>A0A6H5HRP4</accession>
<evidence type="ECO:0000313" key="1">
    <source>
        <dbReference type="EMBL" id="CAB0019723.1"/>
    </source>
</evidence>
<sequence>MEYLFVRGGVFQIYISVSIFDCLVEKHAIYGYLSCFFWPFEQKLLIYALKTHTQKSYSKIRELEKKAELQNVLHEELVLEMAAIKRSTKGGATPGQQLHGTSVNQPGLEISPMEKRKLCTAWLLPSAYSNDVFFSVLVAAPKQLTLERQLNKSILIGWNPPDTPSPAIDCYHVYVDRVLKVTVKAIERTRALVEASPDQREICDGKSTNFKRRCMHNGYWERRSSWPNKRQGYSCNCDFGCDILVT</sequence>
<evidence type="ECO:0008006" key="3">
    <source>
        <dbReference type="Google" id="ProtNLM"/>
    </source>
</evidence>
<proteinExistence type="predicted"/>
<keyword evidence="2" id="KW-1185">Reference proteome</keyword>
<protein>
    <recommendedName>
        <fullName evidence="3">Fibronectin type-III domain-containing protein</fullName>
    </recommendedName>
</protein>
<reference evidence="1 2" key="1">
    <citation type="submission" date="2020-02" db="EMBL/GenBank/DDBJ databases">
        <authorList>
            <person name="Ferguson B K."/>
        </authorList>
    </citation>
    <scope>NUCLEOTIDE SEQUENCE [LARGE SCALE GENOMIC DNA]</scope>
</reference>
<dbReference type="PANTHER" id="PTHR14234">
    <property type="entry name" value="RIM BINDING PROTEIN-RELATED"/>
    <property type="match status" value="1"/>
</dbReference>
<name>A0A6H5HRP4_9HEMI</name>
<dbReference type="OrthoDB" id="4158657at2759"/>
<dbReference type="Proteomes" id="UP000479000">
    <property type="component" value="Unassembled WGS sequence"/>
</dbReference>
<dbReference type="AlphaFoldDB" id="A0A6H5HRP4"/>
<dbReference type="InterPro" id="IPR040325">
    <property type="entry name" value="RIMBP1/2/3"/>
</dbReference>
<dbReference type="CDD" id="cd00063">
    <property type="entry name" value="FN3"/>
    <property type="match status" value="1"/>
</dbReference>